<feature type="transmembrane region" description="Helical" evidence="1">
    <location>
        <begin position="18"/>
        <end position="38"/>
    </location>
</feature>
<evidence type="ECO:0000313" key="2">
    <source>
        <dbReference type="EMBL" id="CAH1208812.1"/>
    </source>
</evidence>
<evidence type="ECO:0000313" key="3">
    <source>
        <dbReference type="Proteomes" id="UP000838686"/>
    </source>
</evidence>
<gene>
    <name evidence="2" type="ORF">PAECIP111893_02907</name>
</gene>
<evidence type="ECO:0008006" key="4">
    <source>
        <dbReference type="Google" id="ProtNLM"/>
    </source>
</evidence>
<dbReference type="RefSeq" id="WP_236343273.1">
    <property type="nucleotide sequence ID" value="NZ_CAKMMF010000015.1"/>
</dbReference>
<proteinExistence type="predicted"/>
<protein>
    <recommendedName>
        <fullName evidence="4">Holin</fullName>
    </recommendedName>
</protein>
<reference evidence="2" key="1">
    <citation type="submission" date="2022-01" db="EMBL/GenBank/DDBJ databases">
        <authorList>
            <person name="Criscuolo A."/>
        </authorList>
    </citation>
    <scope>NUCLEOTIDE SEQUENCE</scope>
    <source>
        <strain evidence="2">CIP111893</strain>
    </source>
</reference>
<keyword evidence="1" id="KW-0812">Transmembrane</keyword>
<dbReference type="Proteomes" id="UP000838686">
    <property type="component" value="Unassembled WGS sequence"/>
</dbReference>
<keyword evidence="3" id="KW-1185">Reference proteome</keyword>
<keyword evidence="1" id="KW-1133">Transmembrane helix</keyword>
<accession>A0ABN8GLR7</accession>
<evidence type="ECO:0000256" key="1">
    <source>
        <dbReference type="SAM" id="Phobius"/>
    </source>
</evidence>
<dbReference type="EMBL" id="CAKMMF010000015">
    <property type="protein sequence ID" value="CAH1208812.1"/>
    <property type="molecule type" value="Genomic_DNA"/>
</dbReference>
<sequence length="56" mass="5948">MTKTTTEPVVTELSADDLALFSAIIIVIGDLIGLLSVIKARSENKSATEDDTLTII</sequence>
<keyword evidence="1" id="KW-0472">Membrane</keyword>
<organism evidence="2 3">
    <name type="scientific">Paenibacillus plantiphilus</name>
    <dbReference type="NCBI Taxonomy" id="2905650"/>
    <lineage>
        <taxon>Bacteria</taxon>
        <taxon>Bacillati</taxon>
        <taxon>Bacillota</taxon>
        <taxon>Bacilli</taxon>
        <taxon>Bacillales</taxon>
        <taxon>Paenibacillaceae</taxon>
        <taxon>Paenibacillus</taxon>
    </lineage>
</organism>
<comment type="caution">
    <text evidence="2">The sequence shown here is derived from an EMBL/GenBank/DDBJ whole genome shotgun (WGS) entry which is preliminary data.</text>
</comment>
<name>A0ABN8GLR7_9BACL</name>